<dbReference type="PANTHER" id="PTHR43861">
    <property type="entry name" value="TRANS-ACONITATE 2-METHYLTRANSFERASE-RELATED"/>
    <property type="match status" value="1"/>
</dbReference>
<dbReference type="STRING" id="1168221.R7Z0S7"/>
<dbReference type="InterPro" id="IPR029063">
    <property type="entry name" value="SAM-dependent_MTases_sf"/>
</dbReference>
<sequence length="274" mass="29823">MSPDDPKAPSYIHGHSPSVIRAHSARTAENSCAYLLPHLTSSMRILDIGCGPGTITCDLASLVPQGHVTGIDSTDSVLEQARACANERHLDNVTFAVGDIYALDFPEASFDVVHVHQVLQHLGDPVQALKEMRRVAKPGGLVGAREADIAASVWYPPSAGLDTWCDTYLKVAKWTGGMPDTGRRLKELARLAGFEVGGVTVGASTWCFSSPEEKAFWCGTWKERVRGSGFRGKAIESGIAGQEDLERIAEAWDAFEWEEDGWFVVVHGEVLYRV</sequence>
<dbReference type="CDD" id="cd02440">
    <property type="entry name" value="AdoMet_MTases"/>
    <property type="match status" value="1"/>
</dbReference>
<dbReference type="eggNOG" id="KOG1269">
    <property type="taxonomic scope" value="Eukaryota"/>
</dbReference>
<accession>R7Z0S7</accession>
<dbReference type="OrthoDB" id="10017101at2759"/>
<dbReference type="Gene3D" id="3.40.50.150">
    <property type="entry name" value="Vaccinia Virus protein VP39"/>
    <property type="match status" value="1"/>
</dbReference>
<dbReference type="SUPFAM" id="SSF53335">
    <property type="entry name" value="S-adenosyl-L-methionine-dependent methyltransferases"/>
    <property type="match status" value="1"/>
</dbReference>
<dbReference type="Pfam" id="PF13847">
    <property type="entry name" value="Methyltransf_31"/>
    <property type="match status" value="1"/>
</dbReference>
<feature type="domain" description="Methyltransferase" evidence="1">
    <location>
        <begin position="40"/>
        <end position="148"/>
    </location>
</feature>
<dbReference type="PANTHER" id="PTHR43861:SF1">
    <property type="entry name" value="TRANS-ACONITATE 2-METHYLTRANSFERASE"/>
    <property type="match status" value="1"/>
</dbReference>
<dbReference type="EMBL" id="JH767589">
    <property type="protein sequence ID" value="EON67624.1"/>
    <property type="molecule type" value="Genomic_DNA"/>
</dbReference>
<gene>
    <name evidence="2" type="ORF">W97_06767</name>
</gene>
<keyword evidence="3" id="KW-1185">Reference proteome</keyword>
<dbReference type="HOGENOM" id="CLU_057148_1_0_1"/>
<organism evidence="2 3">
    <name type="scientific">Coniosporium apollinis (strain CBS 100218)</name>
    <name type="common">Rock-inhabiting black yeast</name>
    <dbReference type="NCBI Taxonomy" id="1168221"/>
    <lineage>
        <taxon>Eukaryota</taxon>
        <taxon>Fungi</taxon>
        <taxon>Dikarya</taxon>
        <taxon>Ascomycota</taxon>
        <taxon>Pezizomycotina</taxon>
        <taxon>Dothideomycetes</taxon>
        <taxon>Dothideomycetes incertae sedis</taxon>
        <taxon>Coniosporium</taxon>
    </lineage>
</organism>
<evidence type="ECO:0000313" key="3">
    <source>
        <dbReference type="Proteomes" id="UP000016924"/>
    </source>
</evidence>
<dbReference type="InterPro" id="IPR025714">
    <property type="entry name" value="Methyltranfer_dom"/>
</dbReference>
<evidence type="ECO:0000259" key="1">
    <source>
        <dbReference type="Pfam" id="PF13847"/>
    </source>
</evidence>
<dbReference type="RefSeq" id="XP_007782941.1">
    <property type="nucleotide sequence ID" value="XM_007784751.1"/>
</dbReference>
<dbReference type="OMA" id="DYAAMTW"/>
<name>R7Z0S7_CONA1</name>
<dbReference type="GeneID" id="19904078"/>
<reference evidence="3" key="1">
    <citation type="submission" date="2012-06" db="EMBL/GenBank/DDBJ databases">
        <title>The genome sequence of Coniosporium apollinis CBS 100218.</title>
        <authorList>
            <consortium name="The Broad Institute Genome Sequencing Platform"/>
            <person name="Cuomo C."/>
            <person name="Gorbushina A."/>
            <person name="Noack S."/>
            <person name="Walker B."/>
            <person name="Young S.K."/>
            <person name="Zeng Q."/>
            <person name="Gargeya S."/>
            <person name="Fitzgerald M."/>
            <person name="Haas B."/>
            <person name="Abouelleil A."/>
            <person name="Alvarado L."/>
            <person name="Arachchi H.M."/>
            <person name="Berlin A.M."/>
            <person name="Chapman S.B."/>
            <person name="Goldberg J."/>
            <person name="Griggs A."/>
            <person name="Gujja S."/>
            <person name="Hansen M."/>
            <person name="Howarth C."/>
            <person name="Imamovic A."/>
            <person name="Larimer J."/>
            <person name="McCowan C."/>
            <person name="Montmayeur A."/>
            <person name="Murphy C."/>
            <person name="Neiman D."/>
            <person name="Pearson M."/>
            <person name="Priest M."/>
            <person name="Roberts A."/>
            <person name="Saif S."/>
            <person name="Shea T."/>
            <person name="Sisk P."/>
            <person name="Sykes S."/>
            <person name="Wortman J."/>
            <person name="Nusbaum C."/>
            <person name="Birren B."/>
        </authorList>
    </citation>
    <scope>NUCLEOTIDE SEQUENCE [LARGE SCALE GENOMIC DNA]</scope>
    <source>
        <strain evidence="3">CBS 100218</strain>
    </source>
</reference>
<proteinExistence type="predicted"/>
<protein>
    <recommendedName>
        <fullName evidence="1">Methyltransferase domain-containing protein</fullName>
    </recommendedName>
</protein>
<dbReference type="AlphaFoldDB" id="R7Z0S7"/>
<evidence type="ECO:0000313" key="2">
    <source>
        <dbReference type="EMBL" id="EON67624.1"/>
    </source>
</evidence>
<dbReference type="Proteomes" id="UP000016924">
    <property type="component" value="Unassembled WGS sequence"/>
</dbReference>